<protein>
    <recommendedName>
        <fullName evidence="6">HTH-type transcriptional regulator TtuA</fullName>
    </recommendedName>
    <alternativeName>
        <fullName evidence="7">Tartrate utilization transcriptional regulator</fullName>
    </alternativeName>
</protein>
<keyword evidence="10" id="KW-0614">Plasmid</keyword>
<evidence type="ECO:0000256" key="7">
    <source>
        <dbReference type="ARBA" id="ARBA00083243"/>
    </source>
</evidence>
<dbReference type="PANTHER" id="PTHR30419">
    <property type="entry name" value="HTH-TYPE TRANSCRIPTIONAL REGULATOR YBHD"/>
    <property type="match status" value="1"/>
</dbReference>
<evidence type="ECO:0000256" key="4">
    <source>
        <dbReference type="ARBA" id="ARBA00023163"/>
    </source>
</evidence>
<gene>
    <name evidence="9" type="ORF">G6L72_23850</name>
    <name evidence="10" type="ORF">G6M88_23555</name>
</gene>
<evidence type="ECO:0000313" key="12">
    <source>
        <dbReference type="Proteomes" id="UP000822331"/>
    </source>
</evidence>
<evidence type="ECO:0000259" key="8">
    <source>
        <dbReference type="PROSITE" id="PS50931"/>
    </source>
</evidence>
<sequence>MNFSFRQIRYFIAATESGQLSRAAIELNVSQSAVTTAIRQLEDALGITLFSRSSSGVTLTPEGQAFLRHARDIMATVEQAKQVKRNSEGEITGTIRIATTYTVAGYFLMPLLARFQRLYPDVEVELMEDVRSGVEASVLKNFVDIGIATTQDSHTTPRLSGIVRKTLHRSERRLWVAPNHPLLLLDEIGFREVASAPYIALTIDGAWEYAESYWDKSPFIPNVIFKTNSVEAIRTMVGNGMGVSILSDMIYRPWSLEGQRIETVDIAGDVPTVNVDILYHSDKEISPAARAFITFLQRSGHSS</sequence>
<dbReference type="EMBL" id="CP049208">
    <property type="protein sequence ID" value="QTG03427.1"/>
    <property type="molecule type" value="Genomic_DNA"/>
</dbReference>
<dbReference type="InterPro" id="IPR000847">
    <property type="entry name" value="LysR_HTH_N"/>
</dbReference>
<evidence type="ECO:0000313" key="11">
    <source>
        <dbReference type="Proteomes" id="UP000663912"/>
    </source>
</evidence>
<dbReference type="Pfam" id="PF03466">
    <property type="entry name" value="LysR_substrate"/>
    <property type="match status" value="1"/>
</dbReference>
<dbReference type="InterPro" id="IPR005119">
    <property type="entry name" value="LysR_subst-bd"/>
</dbReference>
<keyword evidence="3" id="KW-0238">DNA-binding</keyword>
<dbReference type="Pfam" id="PF00126">
    <property type="entry name" value="HTH_1"/>
    <property type="match status" value="1"/>
</dbReference>
<dbReference type="InterPro" id="IPR036390">
    <property type="entry name" value="WH_DNA-bd_sf"/>
</dbReference>
<dbReference type="PRINTS" id="PR00039">
    <property type="entry name" value="HTHLYSR"/>
</dbReference>
<dbReference type="RefSeq" id="WP_065700986.1">
    <property type="nucleotide sequence ID" value="NZ_CP049208.1"/>
</dbReference>
<dbReference type="Proteomes" id="UP000822331">
    <property type="component" value="Unassembled WGS sequence"/>
</dbReference>
<reference evidence="9 12" key="1">
    <citation type="journal article" date="2020" name="Science">
        <title>Unexpected conservation and global transmission of agrobacterial virulence plasmids.</title>
        <authorList>
            <person name="Weisberg A.J."/>
            <person name="Davis E.W. 2nd"/>
            <person name="Tabima J."/>
            <person name="Belcher M.S."/>
            <person name="Miller M."/>
            <person name="Kuo C.H."/>
            <person name="Loper J.E."/>
            <person name="Grunwald N.J."/>
            <person name="Putnam M.L."/>
            <person name="Chang J.H."/>
        </authorList>
    </citation>
    <scope>NUCLEOTIDE SEQUENCE [LARGE SCALE GENOMIC DNA]</scope>
    <source>
        <strain evidence="9 12">A19/93</strain>
    </source>
</reference>
<evidence type="ECO:0000256" key="6">
    <source>
        <dbReference type="ARBA" id="ARBA00067332"/>
    </source>
</evidence>
<dbReference type="PROSITE" id="PS50931">
    <property type="entry name" value="HTH_LYSR"/>
    <property type="match status" value="1"/>
</dbReference>
<dbReference type="Proteomes" id="UP000663912">
    <property type="component" value="Plasmid pW2_73_1"/>
</dbReference>
<comment type="similarity">
    <text evidence="1">Belongs to the LysR transcriptional regulatory family.</text>
</comment>
<dbReference type="GO" id="GO:0005829">
    <property type="term" value="C:cytosol"/>
    <property type="evidence" value="ECO:0007669"/>
    <property type="project" value="TreeGrafter"/>
</dbReference>
<accession>A0AAE7RD25</accession>
<organism evidence="10 11">
    <name type="scientific">Agrobacterium rubi</name>
    <dbReference type="NCBI Taxonomy" id="28099"/>
    <lineage>
        <taxon>Bacteria</taxon>
        <taxon>Pseudomonadati</taxon>
        <taxon>Pseudomonadota</taxon>
        <taxon>Alphaproteobacteria</taxon>
        <taxon>Hyphomicrobiales</taxon>
        <taxon>Rhizobiaceae</taxon>
        <taxon>Rhizobium/Agrobacterium group</taxon>
        <taxon>Agrobacterium</taxon>
    </lineage>
</organism>
<dbReference type="SUPFAM" id="SSF53850">
    <property type="entry name" value="Periplasmic binding protein-like II"/>
    <property type="match status" value="1"/>
</dbReference>
<dbReference type="GO" id="GO:0003677">
    <property type="term" value="F:DNA binding"/>
    <property type="evidence" value="ECO:0007669"/>
    <property type="project" value="UniProtKB-KW"/>
</dbReference>
<dbReference type="InterPro" id="IPR050950">
    <property type="entry name" value="HTH-type_LysR_regulators"/>
</dbReference>
<feature type="domain" description="HTH lysR-type" evidence="8">
    <location>
        <begin position="1"/>
        <end position="60"/>
    </location>
</feature>
<dbReference type="FunFam" id="1.10.10.10:FF:000001">
    <property type="entry name" value="LysR family transcriptional regulator"/>
    <property type="match status" value="1"/>
</dbReference>
<proteinExistence type="inferred from homology"/>
<dbReference type="Gene3D" id="3.40.190.10">
    <property type="entry name" value="Periplasmic binding protein-like II"/>
    <property type="match status" value="2"/>
</dbReference>
<dbReference type="EMBL" id="JAAMCP010000017">
    <property type="protein sequence ID" value="NTF39726.1"/>
    <property type="molecule type" value="Genomic_DNA"/>
</dbReference>
<evidence type="ECO:0000313" key="9">
    <source>
        <dbReference type="EMBL" id="NTF39726.1"/>
    </source>
</evidence>
<evidence type="ECO:0000256" key="1">
    <source>
        <dbReference type="ARBA" id="ARBA00009437"/>
    </source>
</evidence>
<evidence type="ECO:0000313" key="10">
    <source>
        <dbReference type="EMBL" id="QTG03427.1"/>
    </source>
</evidence>
<geneLocation type="plasmid" evidence="10 11">
    <name>pW2_73_1</name>
</geneLocation>
<reference evidence="10" key="2">
    <citation type="submission" date="2020-02" db="EMBL/GenBank/DDBJ databases">
        <title>Unexpected conservation and global transmission of agrobacterial virulence plasmids.</title>
        <authorList>
            <person name="Weisberg A.J."/>
            <person name="Davis E.W. II"/>
            <person name="Tabima J.R."/>
            <person name="Belcher M.S."/>
            <person name="Miller M."/>
            <person name="Kuo C.-H."/>
            <person name="Loper J.E."/>
            <person name="Grunwald N.J."/>
            <person name="Putnam M.L."/>
            <person name="Chang J.H."/>
        </authorList>
    </citation>
    <scope>NUCLEOTIDE SEQUENCE</scope>
    <source>
        <strain evidence="10">W2/73</strain>
        <plasmid evidence="10">pW2_73_1</plasmid>
    </source>
</reference>
<dbReference type="KEGG" id="arui:G6M88_23555"/>
<evidence type="ECO:0000256" key="5">
    <source>
        <dbReference type="ARBA" id="ARBA00054626"/>
    </source>
</evidence>
<name>A0AAE7RD25_9HYPH</name>
<dbReference type="AlphaFoldDB" id="A0AAE7RD25"/>
<evidence type="ECO:0000256" key="3">
    <source>
        <dbReference type="ARBA" id="ARBA00023125"/>
    </source>
</evidence>
<dbReference type="Gene3D" id="1.10.10.10">
    <property type="entry name" value="Winged helix-like DNA-binding domain superfamily/Winged helix DNA-binding domain"/>
    <property type="match status" value="1"/>
</dbReference>
<keyword evidence="2" id="KW-0805">Transcription regulation</keyword>
<evidence type="ECO:0000256" key="2">
    <source>
        <dbReference type="ARBA" id="ARBA00023015"/>
    </source>
</evidence>
<dbReference type="SUPFAM" id="SSF46785">
    <property type="entry name" value="Winged helix' DNA-binding domain"/>
    <property type="match status" value="1"/>
</dbReference>
<dbReference type="InterPro" id="IPR036388">
    <property type="entry name" value="WH-like_DNA-bd_sf"/>
</dbReference>
<keyword evidence="12" id="KW-1185">Reference proteome</keyword>
<dbReference type="GO" id="GO:0003700">
    <property type="term" value="F:DNA-binding transcription factor activity"/>
    <property type="evidence" value="ECO:0007669"/>
    <property type="project" value="InterPro"/>
</dbReference>
<keyword evidence="4" id="KW-0804">Transcription</keyword>
<comment type="function">
    <text evidence="5">Transcriptional regulator of the ttuABCDE tartrate utilization operon.</text>
</comment>